<dbReference type="Proteomes" id="UP001530400">
    <property type="component" value="Unassembled WGS sequence"/>
</dbReference>
<dbReference type="AlphaFoldDB" id="A0ABD3PPV0"/>
<organism evidence="2 3">
    <name type="scientific">Cyclotella atomus</name>
    <dbReference type="NCBI Taxonomy" id="382360"/>
    <lineage>
        <taxon>Eukaryota</taxon>
        <taxon>Sar</taxon>
        <taxon>Stramenopiles</taxon>
        <taxon>Ochrophyta</taxon>
        <taxon>Bacillariophyta</taxon>
        <taxon>Coscinodiscophyceae</taxon>
        <taxon>Thalassiosirophycidae</taxon>
        <taxon>Stephanodiscales</taxon>
        <taxon>Stephanodiscaceae</taxon>
        <taxon>Cyclotella</taxon>
    </lineage>
</organism>
<evidence type="ECO:0000256" key="1">
    <source>
        <dbReference type="SAM" id="MobiDB-lite"/>
    </source>
</evidence>
<sequence length="262" mass="29181">MDVLLVSLLYCETRIRRRSRDEVTYKELPPASAADTAHNLRLLVMAAGEIKDKADRDSSLVTALHTCLLSGYTLTVHNKHKSRRESDTGSSVKQVKREASSVNGDEAVYMEEVGSQPPEVEVPLPTNPITMPSPQTITFNMSTEIIDEHREAFYQKLLNCSVAVLSSYTPPLSNANLKSKAQLAEWIYIAQNWNTGTNGMDPGAFRAKYKTWYSQMKPVTVNLGRRTGIHLLHIPDETGENALTTFQRWVQVSSVPTGGLFV</sequence>
<evidence type="ECO:0000313" key="3">
    <source>
        <dbReference type="Proteomes" id="UP001530400"/>
    </source>
</evidence>
<proteinExistence type="predicted"/>
<gene>
    <name evidence="2" type="ORF">ACHAWO_002056</name>
</gene>
<reference evidence="2 3" key="1">
    <citation type="submission" date="2024-10" db="EMBL/GenBank/DDBJ databases">
        <title>Updated reference genomes for cyclostephanoid diatoms.</title>
        <authorList>
            <person name="Roberts W.R."/>
            <person name="Alverson A.J."/>
        </authorList>
    </citation>
    <scope>NUCLEOTIDE SEQUENCE [LARGE SCALE GENOMIC DNA]</scope>
    <source>
        <strain evidence="2 3">AJA010-31</strain>
    </source>
</reference>
<feature type="region of interest" description="Disordered" evidence="1">
    <location>
        <begin position="78"/>
        <end position="104"/>
    </location>
</feature>
<dbReference type="EMBL" id="JALLPJ020000512">
    <property type="protein sequence ID" value="KAL3790002.1"/>
    <property type="molecule type" value="Genomic_DNA"/>
</dbReference>
<keyword evidence="3" id="KW-1185">Reference proteome</keyword>
<name>A0ABD3PPV0_9STRA</name>
<evidence type="ECO:0000313" key="2">
    <source>
        <dbReference type="EMBL" id="KAL3790002.1"/>
    </source>
</evidence>
<comment type="caution">
    <text evidence="2">The sequence shown here is derived from an EMBL/GenBank/DDBJ whole genome shotgun (WGS) entry which is preliminary data.</text>
</comment>
<protein>
    <submittedName>
        <fullName evidence="2">Uncharacterized protein</fullName>
    </submittedName>
</protein>
<accession>A0ABD3PPV0</accession>